<proteinExistence type="predicted"/>
<name>A0A448Z6D8_9STRA</name>
<protein>
    <submittedName>
        <fullName evidence="3">Uncharacterized protein</fullName>
    </submittedName>
</protein>
<feature type="region of interest" description="Disordered" evidence="2">
    <location>
        <begin position="202"/>
        <end position="268"/>
    </location>
</feature>
<dbReference type="Proteomes" id="UP000291116">
    <property type="component" value="Unassembled WGS sequence"/>
</dbReference>
<feature type="compositionally biased region" description="Polar residues" evidence="2">
    <location>
        <begin position="236"/>
        <end position="251"/>
    </location>
</feature>
<accession>A0A448Z6D8</accession>
<dbReference type="EMBL" id="CAACVS010000134">
    <property type="protein sequence ID" value="VEU37607.1"/>
    <property type="molecule type" value="Genomic_DNA"/>
</dbReference>
<feature type="region of interest" description="Disordered" evidence="2">
    <location>
        <begin position="44"/>
        <end position="150"/>
    </location>
</feature>
<dbReference type="OrthoDB" id="49229at2759"/>
<evidence type="ECO:0000313" key="3">
    <source>
        <dbReference type="EMBL" id="VEU37607.1"/>
    </source>
</evidence>
<feature type="compositionally biased region" description="Basic and acidic residues" evidence="2">
    <location>
        <begin position="212"/>
        <end position="228"/>
    </location>
</feature>
<feature type="region of interest" description="Disordered" evidence="2">
    <location>
        <begin position="1383"/>
        <end position="1462"/>
    </location>
</feature>
<feature type="compositionally biased region" description="Low complexity" evidence="2">
    <location>
        <begin position="124"/>
        <end position="135"/>
    </location>
</feature>
<organism evidence="3 4">
    <name type="scientific">Pseudo-nitzschia multistriata</name>
    <dbReference type="NCBI Taxonomy" id="183589"/>
    <lineage>
        <taxon>Eukaryota</taxon>
        <taxon>Sar</taxon>
        <taxon>Stramenopiles</taxon>
        <taxon>Ochrophyta</taxon>
        <taxon>Bacillariophyta</taxon>
        <taxon>Bacillariophyceae</taxon>
        <taxon>Bacillariophycidae</taxon>
        <taxon>Bacillariales</taxon>
        <taxon>Bacillariaceae</taxon>
        <taxon>Pseudo-nitzschia</taxon>
    </lineage>
</organism>
<feature type="compositionally biased region" description="Polar residues" evidence="2">
    <location>
        <begin position="1632"/>
        <end position="1646"/>
    </location>
</feature>
<feature type="compositionally biased region" description="Basic and acidic residues" evidence="2">
    <location>
        <begin position="110"/>
        <end position="120"/>
    </location>
</feature>
<feature type="region of interest" description="Disordered" evidence="2">
    <location>
        <begin position="158"/>
        <end position="177"/>
    </location>
</feature>
<reference evidence="3 4" key="1">
    <citation type="submission" date="2019-01" db="EMBL/GenBank/DDBJ databases">
        <authorList>
            <person name="Ferrante I. M."/>
        </authorList>
    </citation>
    <scope>NUCLEOTIDE SEQUENCE [LARGE SCALE GENOMIC DNA]</scope>
    <source>
        <strain evidence="3 4">B856</strain>
    </source>
</reference>
<evidence type="ECO:0000256" key="2">
    <source>
        <dbReference type="SAM" id="MobiDB-lite"/>
    </source>
</evidence>
<keyword evidence="4" id="KW-1185">Reference proteome</keyword>
<feature type="compositionally biased region" description="Polar residues" evidence="2">
    <location>
        <begin position="164"/>
        <end position="177"/>
    </location>
</feature>
<feature type="compositionally biased region" description="Polar residues" evidence="2">
    <location>
        <begin position="1422"/>
        <end position="1434"/>
    </location>
</feature>
<feature type="compositionally biased region" description="Basic and acidic residues" evidence="2">
    <location>
        <begin position="48"/>
        <end position="69"/>
    </location>
</feature>
<feature type="compositionally biased region" description="Low complexity" evidence="2">
    <location>
        <begin position="252"/>
        <end position="268"/>
    </location>
</feature>
<feature type="compositionally biased region" description="Basic and acidic residues" evidence="2">
    <location>
        <begin position="1435"/>
        <end position="1454"/>
    </location>
</feature>
<evidence type="ECO:0000313" key="4">
    <source>
        <dbReference type="Proteomes" id="UP000291116"/>
    </source>
</evidence>
<feature type="coiled-coil region" evidence="1">
    <location>
        <begin position="1473"/>
        <end position="1500"/>
    </location>
</feature>
<keyword evidence="1" id="KW-0175">Coiled coil</keyword>
<evidence type="ECO:0000256" key="1">
    <source>
        <dbReference type="SAM" id="Coils"/>
    </source>
</evidence>
<sequence>MTGKIRDVDICITCVTEKAPKLPLREELPSLGIELVYNAKGVGAAAAEEERKKEAESNRKRKQLEKNKSTIDPPSRSPFPSLKARRSAQKEDPPEESPFPKALSYGKYQRKLELRTKPIRDAASMSSTIETTSTINDASLQNKEKKTKRGKLLGLFGKKKKNASNEPPTSVEFPSSNSVEDAALKEVFNTFMSNDGDDVPAKAAFDALPPKSDTKRKENTSVEEEKILFPDLLPGSKSSPEQLETESSPETNGSQSEGNQSSSIEQTTISSLGHDSSVWKHAIVSDAESFTKRAKDMLQKISAQRERVASPSGSGNIKVKLLKDGLDNQITEIYDLTEVSENGDKNPQQQKIEMRRIEESKSRHSFPHSHHQSVADINIGAKDSPYVVDVSDEESSVPVPVLNDNYGYQILDVADIYEENGPGSPLVLSPVQIRRTADASEFSPSSVAIPHFGEEKKQNPLLPPSYYNQTRNDGFVDLDGRDDVIVYRVESQMSPNLRDSNISPIRVDIADPYMAPSKRARKTGMKMPTFDEAVQKYYESRGHSPSRLPSTMTPHLNSTIRKCASRDSNDSARVLKVTFSEDIEERYYQKDQFGNQSSSAMNSSLATAIVNTERDAIEPISSTLRREADEALVESYADQLDQEDDMRTPQQMLLEALSFGDPLPFDFEETIHFNPSIASKRLPSLNTFALHAACFRAFPKRFGKDQTCRINDLIDDLTLYRKLIEVLVEADPYVCQRVNENGDLPVHIMARHLMEWEGRWYQKVYDKARNSDEEPDSGSGITKLYQSMSECINLVLQPISEVDSLCLHSGSVGRILPLHIAAIFTVPYSTLRSLLETCPNAASTMCDLGDIKTFVPNDSTPLELHDRLSTDFPKWEIQKVNFHPDEEMTQAMLDKIYGTMNAMRRSDLMFAFSPKLLPYRNEAYRMRRMEHMIQKEIKYQDTKGNYVMTRPATFFWIWMCEFQGEDDPTDHYAESISRIIDHLPYLAVRYLASVVNEEGKAAIDCAIPICADVIMDRLYRISNTDIPMLVHTVPGEVDTTIGSPKLREFDKENSLRFRFHGQGYVGSLCRTIFHIQEKSYPSSFIILPYKLVQDGKGGLGLESPAAAKIAMEFAGHLSRLTSPKNIVSVLDKKLDEFFGHDLVDKMNRENRESQLKREESFDKFLKLYENGPAYFYFVDDCTGVPIVNDTNGVYPLIVNDAAEVVEKVFPLMLSGMILMRGENALSILADVLLFENIKLVLPHWIEAAKDLVAFSFSPESTKLLSKREKLINFIQYGSTENDASEKFKSGDLSSEWVLEVSLIKMMVEMHDVGHNFCGLLQETSVTQVLWTRNSQIHTNFPSQINFTTPKLLKVSHSNTDKNATKALRNKLNDNRKYDEMFAEMSLTESSSDEKEKGSSSEEYTDTDCSSEDKVSGMIVTASERNNSQSVASQLTEHRQAEHQLSDKMSLKSDESLPPMSLASSDESFDIRTVMKLRFQLDEQESKLKQLRQKISHLDTVGGQLVQQEEKITSMIGEIINQKDQMLHNSSKDGLTKARALMMRICELEDRVLCREVEVGQLKNDVSFFQLEASVGSESRAVDGTSYSSRNREVLENNPNENMETPDEDINSLAPFSVRRQVPLVDDDESNDGDSTLGNSTMYNSSLDGYPVGMLN</sequence>
<gene>
    <name evidence="3" type="ORF">PSNMU_V1.4_AUG-EV-PASAV3_0044110</name>
</gene>
<feature type="region of interest" description="Disordered" evidence="2">
    <location>
        <begin position="1580"/>
        <end position="1655"/>
    </location>
</feature>